<name>A0AAV3ZT12_9GAST</name>
<keyword evidence="2" id="KW-1185">Reference proteome</keyword>
<dbReference type="Proteomes" id="UP000735302">
    <property type="component" value="Unassembled WGS sequence"/>
</dbReference>
<proteinExistence type="predicted"/>
<dbReference type="EMBL" id="BLXT01002947">
    <property type="protein sequence ID" value="GFN99120.1"/>
    <property type="molecule type" value="Genomic_DNA"/>
</dbReference>
<gene>
    <name evidence="1" type="ORF">PoB_002562600</name>
</gene>
<reference evidence="1 2" key="1">
    <citation type="journal article" date="2021" name="Elife">
        <title>Chloroplast acquisition without the gene transfer in kleptoplastic sea slugs, Plakobranchus ocellatus.</title>
        <authorList>
            <person name="Maeda T."/>
            <person name="Takahashi S."/>
            <person name="Yoshida T."/>
            <person name="Shimamura S."/>
            <person name="Takaki Y."/>
            <person name="Nagai Y."/>
            <person name="Toyoda A."/>
            <person name="Suzuki Y."/>
            <person name="Arimoto A."/>
            <person name="Ishii H."/>
            <person name="Satoh N."/>
            <person name="Nishiyama T."/>
            <person name="Hasebe M."/>
            <person name="Maruyama T."/>
            <person name="Minagawa J."/>
            <person name="Obokata J."/>
            <person name="Shigenobu S."/>
        </authorList>
    </citation>
    <scope>NUCLEOTIDE SEQUENCE [LARGE SCALE GENOMIC DNA]</scope>
</reference>
<comment type="caution">
    <text evidence="1">The sequence shown here is derived from an EMBL/GenBank/DDBJ whole genome shotgun (WGS) entry which is preliminary data.</text>
</comment>
<dbReference type="AlphaFoldDB" id="A0AAV3ZT12"/>
<accession>A0AAV3ZT12</accession>
<organism evidence="1 2">
    <name type="scientific">Plakobranchus ocellatus</name>
    <dbReference type="NCBI Taxonomy" id="259542"/>
    <lineage>
        <taxon>Eukaryota</taxon>
        <taxon>Metazoa</taxon>
        <taxon>Spiralia</taxon>
        <taxon>Lophotrochozoa</taxon>
        <taxon>Mollusca</taxon>
        <taxon>Gastropoda</taxon>
        <taxon>Heterobranchia</taxon>
        <taxon>Euthyneura</taxon>
        <taxon>Panpulmonata</taxon>
        <taxon>Sacoglossa</taxon>
        <taxon>Placobranchoidea</taxon>
        <taxon>Plakobranchidae</taxon>
        <taxon>Plakobranchus</taxon>
    </lineage>
</organism>
<evidence type="ECO:0000313" key="1">
    <source>
        <dbReference type="EMBL" id="GFN99120.1"/>
    </source>
</evidence>
<sequence length="95" mass="11180">MEVRKRSRLSECVGWSRATLQHGDRARVGARPDREISESRVEWSREGNKKPIRIGKKTWIQQTTRQQRLLANRFNVRWVGIFVFDGEKEEPTATN</sequence>
<protein>
    <submittedName>
        <fullName evidence="1">Uncharacterized protein</fullName>
    </submittedName>
</protein>
<evidence type="ECO:0000313" key="2">
    <source>
        <dbReference type="Proteomes" id="UP000735302"/>
    </source>
</evidence>